<sequence length="71" mass="7706">MTDNGPLDRDARNVVLEQTSGSEWQVVTDSGHVVGRIVKEGDDYFATDDADEPLGRFDTPELALFGIVNPG</sequence>
<proteinExistence type="predicted"/>
<dbReference type="Proteomes" id="UP001165586">
    <property type="component" value="Unassembled WGS sequence"/>
</dbReference>
<dbReference type="RefSeq" id="WP_259538520.1">
    <property type="nucleotide sequence ID" value="NZ_JANLCJ010000002.1"/>
</dbReference>
<keyword evidence="2" id="KW-1185">Reference proteome</keyword>
<protein>
    <submittedName>
        <fullName evidence="1">Uncharacterized protein</fullName>
    </submittedName>
</protein>
<comment type="caution">
    <text evidence="1">The sequence shown here is derived from an EMBL/GenBank/DDBJ whole genome shotgun (WGS) entry which is preliminary data.</text>
</comment>
<accession>A0ABT2H190</accession>
<dbReference type="EMBL" id="JANLCJ010000002">
    <property type="protein sequence ID" value="MCS5733703.1"/>
    <property type="molecule type" value="Genomic_DNA"/>
</dbReference>
<organism evidence="1 2">
    <name type="scientific">Herbiconiux daphne</name>
    <dbReference type="NCBI Taxonomy" id="2970914"/>
    <lineage>
        <taxon>Bacteria</taxon>
        <taxon>Bacillati</taxon>
        <taxon>Actinomycetota</taxon>
        <taxon>Actinomycetes</taxon>
        <taxon>Micrococcales</taxon>
        <taxon>Microbacteriaceae</taxon>
        <taxon>Herbiconiux</taxon>
    </lineage>
</organism>
<evidence type="ECO:0000313" key="2">
    <source>
        <dbReference type="Proteomes" id="UP001165586"/>
    </source>
</evidence>
<reference evidence="1" key="1">
    <citation type="submission" date="2022-08" db="EMBL/GenBank/DDBJ databases">
        <authorList>
            <person name="Deng Y."/>
            <person name="Han X.-F."/>
            <person name="Zhang Y.-Q."/>
        </authorList>
    </citation>
    <scope>NUCLEOTIDE SEQUENCE</scope>
    <source>
        <strain evidence="1">CPCC 203386</strain>
    </source>
</reference>
<name>A0ABT2H190_9MICO</name>
<gene>
    <name evidence="1" type="ORF">N1032_08120</name>
</gene>
<evidence type="ECO:0000313" key="1">
    <source>
        <dbReference type="EMBL" id="MCS5733703.1"/>
    </source>
</evidence>